<dbReference type="UniPathway" id="UPA00109">
    <property type="reaction ID" value="UER00186"/>
</dbReference>
<dbReference type="Pfam" id="PF06415">
    <property type="entry name" value="iPGM_N"/>
    <property type="match status" value="1"/>
</dbReference>
<comment type="function">
    <text evidence="4">Catalyzes the interconversion of 2-phosphoglycerate and 3-phosphoglycerate.</text>
</comment>
<evidence type="ECO:0000256" key="4">
    <source>
        <dbReference type="ARBA" id="ARBA00002315"/>
    </source>
</evidence>
<dbReference type="GO" id="GO:0005737">
    <property type="term" value="C:cytoplasm"/>
    <property type="evidence" value="ECO:0007669"/>
    <property type="project" value="InterPro"/>
</dbReference>
<keyword evidence="8" id="KW-0479">Metal-binding</keyword>
<dbReference type="FunFam" id="3.40.1450.10:FF:000001">
    <property type="entry name" value="2,3-bisphosphoglycerate-independent phosphoglycerate mutase"/>
    <property type="match status" value="1"/>
</dbReference>
<evidence type="ECO:0000256" key="10">
    <source>
        <dbReference type="ARBA" id="ARBA00023152"/>
    </source>
</evidence>
<gene>
    <name evidence="17" type="ORF">ASIM_LOCUS17536</name>
</gene>
<dbReference type="InterPro" id="IPR017850">
    <property type="entry name" value="Alkaline_phosphatase_core_sf"/>
</dbReference>
<dbReference type="InterPro" id="IPR011258">
    <property type="entry name" value="BPG-indep_PGM_N"/>
</dbReference>
<dbReference type="EMBL" id="UYRR01034244">
    <property type="protein sequence ID" value="VDK60645.1"/>
    <property type="molecule type" value="Genomic_DNA"/>
</dbReference>
<comment type="catalytic activity">
    <reaction evidence="1">
        <text>(2R)-2-phosphoglycerate = (2R)-3-phosphoglycerate</text>
        <dbReference type="Rhea" id="RHEA:15901"/>
        <dbReference type="ChEBI" id="CHEBI:58272"/>
        <dbReference type="ChEBI" id="CHEBI:58289"/>
        <dbReference type="EC" id="5.4.2.12"/>
    </reaction>
</comment>
<dbReference type="AlphaFoldDB" id="A0A0M3KAY8"/>
<keyword evidence="10" id="KW-0324">Glycolysis</keyword>
<keyword evidence="12" id="KW-0413">Isomerase</keyword>
<dbReference type="GO" id="GO:0030145">
    <property type="term" value="F:manganese ion binding"/>
    <property type="evidence" value="ECO:0007669"/>
    <property type="project" value="InterPro"/>
</dbReference>
<evidence type="ECO:0000256" key="7">
    <source>
        <dbReference type="ARBA" id="ARBA00012026"/>
    </source>
</evidence>
<name>A0A0M3KAY8_ANISI</name>
<reference evidence="19" key="1">
    <citation type="submission" date="2017-02" db="UniProtKB">
        <authorList>
            <consortium name="WormBaseParasite"/>
        </authorList>
    </citation>
    <scope>IDENTIFICATION</scope>
</reference>
<dbReference type="SUPFAM" id="SSF53649">
    <property type="entry name" value="Alkaline phosphatase-like"/>
    <property type="match status" value="1"/>
</dbReference>
<dbReference type="Gene3D" id="3.40.720.10">
    <property type="entry name" value="Alkaline Phosphatase, subunit A"/>
    <property type="match status" value="1"/>
</dbReference>
<dbReference type="GO" id="GO:0004619">
    <property type="term" value="F:phosphoglycerate mutase activity"/>
    <property type="evidence" value="ECO:0007669"/>
    <property type="project" value="UniProtKB-EC"/>
</dbReference>
<dbReference type="Pfam" id="PF01676">
    <property type="entry name" value="Metalloenzyme"/>
    <property type="match status" value="1"/>
</dbReference>
<feature type="domain" description="Metalloenzyme" evidence="15">
    <location>
        <begin position="74"/>
        <end position="397"/>
    </location>
</feature>
<evidence type="ECO:0000259" key="16">
    <source>
        <dbReference type="Pfam" id="PF06415"/>
    </source>
</evidence>
<dbReference type="InterPro" id="IPR006124">
    <property type="entry name" value="Metalloenzyme"/>
</dbReference>
<evidence type="ECO:0000313" key="17">
    <source>
        <dbReference type="EMBL" id="VDK60645.1"/>
    </source>
</evidence>
<evidence type="ECO:0000256" key="11">
    <source>
        <dbReference type="ARBA" id="ARBA00023211"/>
    </source>
</evidence>
<evidence type="ECO:0000259" key="15">
    <source>
        <dbReference type="Pfam" id="PF01676"/>
    </source>
</evidence>
<dbReference type="Proteomes" id="UP000267096">
    <property type="component" value="Unassembled WGS sequence"/>
</dbReference>
<dbReference type="EC" id="5.4.2.12" evidence="7"/>
<comment type="similarity">
    <text evidence="6">Belongs to the BPG-independent phosphoglycerate mutase family.</text>
</comment>
<evidence type="ECO:0000313" key="19">
    <source>
        <dbReference type="WBParaSite" id="ASIM_0001813401-mRNA-1"/>
    </source>
</evidence>
<comment type="cofactor">
    <cofactor evidence="3">
        <name>Mg(2+)</name>
        <dbReference type="ChEBI" id="CHEBI:18420"/>
    </cofactor>
</comment>
<evidence type="ECO:0000313" key="18">
    <source>
        <dbReference type="Proteomes" id="UP000267096"/>
    </source>
</evidence>
<accession>A0A0M3KAY8</accession>
<dbReference type="PANTHER" id="PTHR31637:SF0">
    <property type="entry name" value="2,3-BISPHOSPHOGLYCERATE-INDEPENDENT PHOSPHOGLYCERATE MUTASE"/>
    <property type="match status" value="1"/>
</dbReference>
<proteinExistence type="inferred from homology"/>
<organism evidence="19">
    <name type="scientific">Anisakis simplex</name>
    <name type="common">Herring worm</name>
    <dbReference type="NCBI Taxonomy" id="6269"/>
    <lineage>
        <taxon>Eukaryota</taxon>
        <taxon>Metazoa</taxon>
        <taxon>Ecdysozoa</taxon>
        <taxon>Nematoda</taxon>
        <taxon>Chromadorea</taxon>
        <taxon>Rhabditida</taxon>
        <taxon>Spirurina</taxon>
        <taxon>Ascaridomorpha</taxon>
        <taxon>Ascaridoidea</taxon>
        <taxon>Anisakidae</taxon>
        <taxon>Anisakis</taxon>
        <taxon>Anisakis simplex complex</taxon>
    </lineage>
</organism>
<dbReference type="Gene3D" id="3.40.1450.10">
    <property type="entry name" value="BPG-independent phosphoglycerate mutase, domain B"/>
    <property type="match status" value="1"/>
</dbReference>
<dbReference type="WBParaSite" id="ASIM_0001813401-mRNA-1">
    <property type="protein sequence ID" value="ASIM_0001813401-mRNA-1"/>
    <property type="gene ID" value="ASIM_0001813401"/>
</dbReference>
<dbReference type="SUPFAM" id="SSF64158">
    <property type="entry name" value="2,3-Bisphosphoglycerate-independent phosphoglycerate mutase, substrate-binding domain"/>
    <property type="match status" value="1"/>
</dbReference>
<evidence type="ECO:0000256" key="9">
    <source>
        <dbReference type="ARBA" id="ARBA00022842"/>
    </source>
</evidence>
<evidence type="ECO:0000256" key="12">
    <source>
        <dbReference type="ARBA" id="ARBA00023235"/>
    </source>
</evidence>
<keyword evidence="11" id="KW-0464">Manganese</keyword>
<dbReference type="InterPro" id="IPR036646">
    <property type="entry name" value="PGAM_B_sf"/>
</dbReference>
<dbReference type="GO" id="GO:0006007">
    <property type="term" value="P:glucose catabolic process"/>
    <property type="evidence" value="ECO:0007669"/>
    <property type="project" value="InterPro"/>
</dbReference>
<protein>
    <recommendedName>
        <fullName evidence="13">2,3-bisphosphoglycerate-independent phosphoglycerate mutase</fullName>
        <ecNumber evidence="7">5.4.2.12</ecNumber>
    </recommendedName>
    <alternativeName>
        <fullName evidence="14">Cofactor-independent phosphoglycerate mutase homolog</fullName>
    </alternativeName>
</protein>
<dbReference type="NCBIfam" id="TIGR01307">
    <property type="entry name" value="pgm_bpd_ind"/>
    <property type="match status" value="1"/>
</dbReference>
<evidence type="ECO:0000256" key="5">
    <source>
        <dbReference type="ARBA" id="ARBA00004798"/>
    </source>
</evidence>
<evidence type="ECO:0000256" key="3">
    <source>
        <dbReference type="ARBA" id="ARBA00001946"/>
    </source>
</evidence>
<evidence type="ECO:0000256" key="6">
    <source>
        <dbReference type="ARBA" id="ARBA00008819"/>
    </source>
</evidence>
<sequence length="402" mass="44890">FLRYVLICENPHCSAIHASQKFYILPTECLIRSFSALLYSRGFRTRSSKATTRSEEASEASTSSMADNGKIKNKVCLIVIDGWGISTETKGNAIKNAQTPVMDGLCSGNWQQIQAHGLHVGLPEGLMGNSEVGHLNIGAGRVVYQDIVRINLAVKNKTLVQNQTLKDAAERAIKGNGRIHLCGLVSDGGVHSHIEHLFALITAIKELKVPKLFIHFFGDGRDTSPTSGVGYLQQLIDYVNKEKYGEISTIVGRYYAMDRDKRWERIRVAYDALLGGIGEKASIDKAIDVIKGRYAKDETDEFLKPIILNDEGRIKENDTVIFFDYRADRMREITESIGMERYKDLKSELPHPKNLQVIGMTQYKVDFPFPALFPPASHVNVLAEALANNKVTQFHCAGYLFH</sequence>
<evidence type="ECO:0000256" key="2">
    <source>
        <dbReference type="ARBA" id="ARBA00001936"/>
    </source>
</evidence>
<comment type="cofactor">
    <cofactor evidence="2">
        <name>Mn(2+)</name>
        <dbReference type="ChEBI" id="CHEBI:29035"/>
    </cofactor>
</comment>
<evidence type="ECO:0000256" key="13">
    <source>
        <dbReference type="ARBA" id="ARBA00071648"/>
    </source>
</evidence>
<reference evidence="17 18" key="2">
    <citation type="submission" date="2018-11" db="EMBL/GenBank/DDBJ databases">
        <authorList>
            <consortium name="Pathogen Informatics"/>
        </authorList>
    </citation>
    <scope>NUCLEOTIDE SEQUENCE [LARGE SCALE GENOMIC DNA]</scope>
</reference>
<keyword evidence="18" id="KW-1185">Reference proteome</keyword>
<dbReference type="GO" id="GO:0006096">
    <property type="term" value="P:glycolytic process"/>
    <property type="evidence" value="ECO:0007669"/>
    <property type="project" value="UniProtKB-UniPathway"/>
</dbReference>
<dbReference type="InterPro" id="IPR005995">
    <property type="entry name" value="Pgm_bpd_ind"/>
</dbReference>
<evidence type="ECO:0000256" key="8">
    <source>
        <dbReference type="ARBA" id="ARBA00022723"/>
    </source>
</evidence>
<keyword evidence="9" id="KW-0460">Magnesium</keyword>
<dbReference type="OrthoDB" id="1886626at2759"/>
<comment type="pathway">
    <text evidence="5">Carbohydrate degradation; glycolysis; pyruvate from D-glyceraldehyde 3-phosphate: step 3/5.</text>
</comment>
<dbReference type="PANTHER" id="PTHR31637">
    <property type="entry name" value="2,3-BISPHOSPHOGLYCERATE-INDEPENDENT PHOSPHOGLYCERATE MUTASE"/>
    <property type="match status" value="1"/>
</dbReference>
<evidence type="ECO:0000256" key="14">
    <source>
        <dbReference type="ARBA" id="ARBA00083354"/>
    </source>
</evidence>
<evidence type="ECO:0000256" key="1">
    <source>
        <dbReference type="ARBA" id="ARBA00000370"/>
    </source>
</evidence>
<feature type="domain" description="BPG-independent PGAM N-terminal" evidence="16">
    <location>
        <begin position="150"/>
        <end position="364"/>
    </location>
</feature>